<sequence length="70" mass="7776">MLLFVQIRLPVDCFLSIKIKDVLSNLIAKYLKLPNFDTDTGHCSRRTSATLLANAGGEICSLKRHGGWKS</sequence>
<evidence type="ECO:0000313" key="2">
    <source>
        <dbReference type="Proteomes" id="UP001162164"/>
    </source>
</evidence>
<gene>
    <name evidence="1" type="ORF">NQ317_017373</name>
</gene>
<dbReference type="Proteomes" id="UP001162164">
    <property type="component" value="Unassembled WGS sequence"/>
</dbReference>
<comment type="caution">
    <text evidence="1">The sequence shown here is derived from an EMBL/GenBank/DDBJ whole genome shotgun (WGS) entry which is preliminary data.</text>
</comment>
<name>A0ABQ9JSF2_9CUCU</name>
<evidence type="ECO:0008006" key="3">
    <source>
        <dbReference type="Google" id="ProtNLM"/>
    </source>
</evidence>
<organism evidence="1 2">
    <name type="scientific">Molorchus minor</name>
    <dbReference type="NCBI Taxonomy" id="1323400"/>
    <lineage>
        <taxon>Eukaryota</taxon>
        <taxon>Metazoa</taxon>
        <taxon>Ecdysozoa</taxon>
        <taxon>Arthropoda</taxon>
        <taxon>Hexapoda</taxon>
        <taxon>Insecta</taxon>
        <taxon>Pterygota</taxon>
        <taxon>Neoptera</taxon>
        <taxon>Endopterygota</taxon>
        <taxon>Coleoptera</taxon>
        <taxon>Polyphaga</taxon>
        <taxon>Cucujiformia</taxon>
        <taxon>Chrysomeloidea</taxon>
        <taxon>Cerambycidae</taxon>
        <taxon>Lamiinae</taxon>
        <taxon>Monochamini</taxon>
        <taxon>Molorchus</taxon>
    </lineage>
</organism>
<dbReference type="EMBL" id="JAPWTJ010000249">
    <property type="protein sequence ID" value="KAJ8980612.1"/>
    <property type="molecule type" value="Genomic_DNA"/>
</dbReference>
<dbReference type="SUPFAM" id="SSF56349">
    <property type="entry name" value="DNA breaking-rejoining enzymes"/>
    <property type="match status" value="1"/>
</dbReference>
<reference evidence="1" key="1">
    <citation type="journal article" date="2023" name="Insect Mol. Biol.">
        <title>Genome sequencing provides insights into the evolution of gene families encoding plant cell wall-degrading enzymes in longhorned beetles.</title>
        <authorList>
            <person name="Shin N.R."/>
            <person name="Okamura Y."/>
            <person name="Kirsch R."/>
            <person name="Pauchet Y."/>
        </authorList>
    </citation>
    <scope>NUCLEOTIDE SEQUENCE</scope>
    <source>
        <strain evidence="1">MMC_N1</strain>
    </source>
</reference>
<accession>A0ABQ9JSF2</accession>
<evidence type="ECO:0000313" key="1">
    <source>
        <dbReference type="EMBL" id="KAJ8980612.1"/>
    </source>
</evidence>
<protein>
    <recommendedName>
        <fullName evidence="3">Tyr recombinase domain-containing protein</fullName>
    </recommendedName>
</protein>
<keyword evidence="2" id="KW-1185">Reference proteome</keyword>
<proteinExistence type="predicted"/>
<dbReference type="InterPro" id="IPR011010">
    <property type="entry name" value="DNA_brk_join_enz"/>
</dbReference>